<evidence type="ECO:0000313" key="1">
    <source>
        <dbReference type="EMBL" id="KIO13924.1"/>
    </source>
</evidence>
<protein>
    <submittedName>
        <fullName evidence="1">Uncharacterized protein</fullName>
    </submittedName>
</protein>
<reference evidence="2" key="2">
    <citation type="submission" date="2015-01" db="EMBL/GenBank/DDBJ databases">
        <title>Evolutionary Origins and Diversification of the Mycorrhizal Mutualists.</title>
        <authorList>
            <consortium name="DOE Joint Genome Institute"/>
            <consortium name="Mycorrhizal Genomics Consortium"/>
            <person name="Kohler A."/>
            <person name="Kuo A."/>
            <person name="Nagy L.G."/>
            <person name="Floudas D."/>
            <person name="Copeland A."/>
            <person name="Barry K.W."/>
            <person name="Cichocki N."/>
            <person name="Veneault-Fourrey C."/>
            <person name="LaButti K."/>
            <person name="Lindquist E.A."/>
            <person name="Lipzen A."/>
            <person name="Lundell T."/>
            <person name="Morin E."/>
            <person name="Murat C."/>
            <person name="Riley R."/>
            <person name="Ohm R."/>
            <person name="Sun H."/>
            <person name="Tunlid A."/>
            <person name="Henrissat B."/>
            <person name="Grigoriev I.V."/>
            <person name="Hibbett D.S."/>
            <person name="Martin F."/>
        </authorList>
    </citation>
    <scope>NUCLEOTIDE SEQUENCE [LARGE SCALE GENOMIC DNA]</scope>
    <source>
        <strain evidence="2">Marx 270</strain>
    </source>
</reference>
<dbReference type="EMBL" id="KN831945">
    <property type="protein sequence ID" value="KIO13924.1"/>
    <property type="molecule type" value="Genomic_DNA"/>
</dbReference>
<dbReference type="Proteomes" id="UP000054217">
    <property type="component" value="Unassembled WGS sequence"/>
</dbReference>
<name>A0A0C3PXX7_PISTI</name>
<organism evidence="1 2">
    <name type="scientific">Pisolithus tinctorius Marx 270</name>
    <dbReference type="NCBI Taxonomy" id="870435"/>
    <lineage>
        <taxon>Eukaryota</taxon>
        <taxon>Fungi</taxon>
        <taxon>Dikarya</taxon>
        <taxon>Basidiomycota</taxon>
        <taxon>Agaricomycotina</taxon>
        <taxon>Agaricomycetes</taxon>
        <taxon>Agaricomycetidae</taxon>
        <taxon>Boletales</taxon>
        <taxon>Sclerodermatineae</taxon>
        <taxon>Pisolithaceae</taxon>
        <taxon>Pisolithus</taxon>
    </lineage>
</organism>
<proteinExistence type="predicted"/>
<keyword evidence="2" id="KW-1185">Reference proteome</keyword>
<dbReference type="HOGENOM" id="CLU_2062423_0_0_1"/>
<accession>A0A0C3PXX7</accession>
<dbReference type="InParanoid" id="A0A0C3PXX7"/>
<reference evidence="1 2" key="1">
    <citation type="submission" date="2014-04" db="EMBL/GenBank/DDBJ databases">
        <authorList>
            <consortium name="DOE Joint Genome Institute"/>
            <person name="Kuo A."/>
            <person name="Kohler A."/>
            <person name="Costa M.D."/>
            <person name="Nagy L.G."/>
            <person name="Floudas D."/>
            <person name="Copeland A."/>
            <person name="Barry K.W."/>
            <person name="Cichocki N."/>
            <person name="Veneault-Fourrey C."/>
            <person name="LaButti K."/>
            <person name="Lindquist E.A."/>
            <person name="Lipzen A."/>
            <person name="Lundell T."/>
            <person name="Morin E."/>
            <person name="Murat C."/>
            <person name="Sun H."/>
            <person name="Tunlid A."/>
            <person name="Henrissat B."/>
            <person name="Grigoriev I.V."/>
            <person name="Hibbett D.S."/>
            <person name="Martin F."/>
            <person name="Nordberg H.P."/>
            <person name="Cantor M.N."/>
            <person name="Hua S.X."/>
        </authorList>
    </citation>
    <scope>NUCLEOTIDE SEQUENCE [LARGE SCALE GENOMIC DNA]</scope>
    <source>
        <strain evidence="1 2">Marx 270</strain>
    </source>
</reference>
<gene>
    <name evidence="1" type="ORF">M404DRAFT_992179</name>
</gene>
<evidence type="ECO:0000313" key="2">
    <source>
        <dbReference type="Proteomes" id="UP000054217"/>
    </source>
</evidence>
<sequence length="119" mass="13442">MSVWERSVVDAPSSIVREAQRIAYTRGKRVCIRTVLPSWWGESCFRCPFDLGSSTGNEVTLVFCEGHPTAPCILRYHQSWYSCDFRVIYSGLVHVLFVPCSPSSTTVVDPNPRSLQWNG</sequence>
<dbReference type="AlphaFoldDB" id="A0A0C3PXX7"/>